<organism evidence="1 2">
    <name type="scientific">Rhizopogon vesiculosus</name>
    <dbReference type="NCBI Taxonomy" id="180088"/>
    <lineage>
        <taxon>Eukaryota</taxon>
        <taxon>Fungi</taxon>
        <taxon>Dikarya</taxon>
        <taxon>Basidiomycota</taxon>
        <taxon>Agaricomycotina</taxon>
        <taxon>Agaricomycetes</taxon>
        <taxon>Agaricomycetidae</taxon>
        <taxon>Boletales</taxon>
        <taxon>Suillineae</taxon>
        <taxon>Rhizopogonaceae</taxon>
        <taxon>Rhizopogon</taxon>
    </lineage>
</organism>
<dbReference type="OrthoDB" id="2710649at2759"/>
<protein>
    <submittedName>
        <fullName evidence="1">Uncharacterized protein</fullName>
    </submittedName>
</protein>
<dbReference type="Proteomes" id="UP000183567">
    <property type="component" value="Unassembled WGS sequence"/>
</dbReference>
<sequence length="167" mass="18671">MHPDTGIYKLKNAARPDLYVSRMSGKIVGTSFTLGPVDDWHVKLHEGSFVTFEVSHNGGHTGQYIAFEHQENVIHYGTLQTTTSTLILCSKIQPTDEVSCPHPHCNSDLMLPAPPQNGSLIVSNDASYFSIVDNPYLTPIGIPNTKDVWAIMSWDNHKPVRIVYYLY</sequence>
<reference evidence="1 2" key="1">
    <citation type="submission" date="2016-03" db="EMBL/GenBank/DDBJ databases">
        <title>Comparative genomics of the ectomycorrhizal sister species Rhizopogon vinicolor and Rhizopogon vesiculosus (Basidiomycota: Boletales) reveals a divergence of the mating type B locus.</title>
        <authorList>
            <person name="Mujic A.B."/>
            <person name="Kuo A."/>
            <person name="Tritt A."/>
            <person name="Lipzen A."/>
            <person name="Chen C."/>
            <person name="Johnson J."/>
            <person name="Sharma A."/>
            <person name="Barry K."/>
            <person name="Grigoriev I.V."/>
            <person name="Spatafora J.W."/>
        </authorList>
    </citation>
    <scope>NUCLEOTIDE SEQUENCE [LARGE SCALE GENOMIC DNA]</scope>
    <source>
        <strain evidence="1 2">AM-OR11-056</strain>
    </source>
</reference>
<evidence type="ECO:0000313" key="2">
    <source>
        <dbReference type="Proteomes" id="UP000183567"/>
    </source>
</evidence>
<comment type="caution">
    <text evidence="1">The sequence shown here is derived from an EMBL/GenBank/DDBJ whole genome shotgun (WGS) entry which is preliminary data.</text>
</comment>
<dbReference type="AlphaFoldDB" id="A0A1J8QFG6"/>
<name>A0A1J8QFG6_9AGAM</name>
<accession>A0A1J8QFG6</accession>
<keyword evidence="2" id="KW-1185">Reference proteome</keyword>
<dbReference type="EMBL" id="LVVM01000546">
    <property type="protein sequence ID" value="OJA20438.1"/>
    <property type="molecule type" value="Genomic_DNA"/>
</dbReference>
<proteinExistence type="predicted"/>
<gene>
    <name evidence="1" type="ORF">AZE42_05723</name>
</gene>
<evidence type="ECO:0000313" key="1">
    <source>
        <dbReference type="EMBL" id="OJA20438.1"/>
    </source>
</evidence>